<dbReference type="InterPro" id="IPR006657">
    <property type="entry name" value="MoPterin_dinucl-bd_dom"/>
</dbReference>
<comment type="similarity">
    <text evidence="2">Belongs to the prokaryotic molybdopterin-containing oxidoreductase family.</text>
</comment>
<keyword evidence="5" id="KW-0479">Metal-binding</keyword>
<evidence type="ECO:0000256" key="9">
    <source>
        <dbReference type="ARBA" id="ARBA00023014"/>
    </source>
</evidence>
<evidence type="ECO:0000256" key="4">
    <source>
        <dbReference type="ARBA" id="ARBA00022505"/>
    </source>
</evidence>
<comment type="cofactor">
    <cofactor evidence="1">
        <name>Mo-bis(molybdopterin guanine dinucleotide)</name>
        <dbReference type="ChEBI" id="CHEBI:60539"/>
    </cofactor>
</comment>
<dbReference type="Gene3D" id="3.30.2070.10">
    <property type="entry name" value="Formate dehydrogenase/DMSO reductase"/>
    <property type="match status" value="1"/>
</dbReference>
<dbReference type="GO" id="GO:0043546">
    <property type="term" value="F:molybdopterin cofactor binding"/>
    <property type="evidence" value="ECO:0007669"/>
    <property type="project" value="InterPro"/>
</dbReference>
<evidence type="ECO:0000313" key="11">
    <source>
        <dbReference type="EMBL" id="AKH20039.1"/>
    </source>
</evidence>
<dbReference type="EMBL" id="CP011412">
    <property type="protein sequence ID" value="AKH20039.1"/>
    <property type="molecule type" value="Genomic_DNA"/>
</dbReference>
<keyword evidence="9" id="KW-0411">Iron-sulfur</keyword>
<keyword evidence="12" id="KW-1185">Reference proteome</keyword>
<dbReference type="AlphaFoldDB" id="A0A0F7JXK4"/>
<dbReference type="GO" id="GO:0046872">
    <property type="term" value="F:metal ion binding"/>
    <property type="evidence" value="ECO:0007669"/>
    <property type="project" value="UniProtKB-KW"/>
</dbReference>
<dbReference type="InterPro" id="IPR009010">
    <property type="entry name" value="Asp_de-COase-like_dom_sf"/>
</dbReference>
<dbReference type="SMART" id="SM00926">
    <property type="entry name" value="Molybdop_Fe4S4"/>
    <property type="match status" value="1"/>
</dbReference>
<dbReference type="Gene3D" id="2.20.25.90">
    <property type="entry name" value="ADC-like domains"/>
    <property type="match status" value="1"/>
</dbReference>
<dbReference type="PROSITE" id="PS51318">
    <property type="entry name" value="TAT"/>
    <property type="match status" value="1"/>
</dbReference>
<dbReference type="Pfam" id="PF00384">
    <property type="entry name" value="Molybdopterin"/>
    <property type="match status" value="1"/>
</dbReference>
<dbReference type="KEGG" id="seds:AAY24_06365"/>
<evidence type="ECO:0000256" key="3">
    <source>
        <dbReference type="ARBA" id="ARBA00022485"/>
    </source>
</evidence>
<evidence type="ECO:0000256" key="7">
    <source>
        <dbReference type="ARBA" id="ARBA00023002"/>
    </source>
</evidence>
<evidence type="ECO:0000313" key="12">
    <source>
        <dbReference type="Proteomes" id="UP000034410"/>
    </source>
</evidence>
<keyword evidence="8" id="KW-0408">Iron</keyword>
<evidence type="ECO:0000256" key="2">
    <source>
        <dbReference type="ARBA" id="ARBA00010312"/>
    </source>
</evidence>
<dbReference type="Gene3D" id="3.40.228.10">
    <property type="entry name" value="Dimethylsulfoxide Reductase, domain 2"/>
    <property type="match status" value="1"/>
</dbReference>
<sequence length="841" mass="93870">MLNRRNFLKLGAVSAAAGLSGTAVMTKAEEMRAWGNKDFSYQTGRERKAVPSACYQCVTRCPNVTYVEDGRIVKIEGQMNSIRTEGVMCAKGQGGVNQPNDPDRILYPMKRVGARGEGKWKQVSWDEALTELAARIQTLKDRGEPEKFMFHYGRMKSSTSKMVKTFLATVGTATIGDHTSICEGGKWTAQELTWGGHYDTWDFDNTRFVINFGSNVFEAGTNHIPTSHRLIRAMAERNVRMVTFDVRLSNTAAKSSEWVPVKPGTDLAVILAMCNVVMSEDLYKGEGEKFLRFCKVTKNHDAGLDEKVAALKAHFAQYTPEWAEKISGVPAASIRRIAREFASTHPACAISYRGAIAHFNGNDTERALQTLAAITGNIDNPGGRCKAVGPKWHYPKGPKNLPKARKLALMDGPKGAAAFPTHHMSHNILKMIKDGSAGRPEIYLTYKYTPVYANGETQENIDILKDESLIPYFVVCSPFYDESAALADLILPEPTYSERWDWEDMVSPVQIPEYYIRQPGAKPMGETRDFGDVVCELAERLGTPLGYKTKQEFVQRSCEMTPEVAAVGGFEYMKKHGVYHDPAAKPVYFSYRKELPSSAYLKESVVLDEETGVYWDWKKAHLHSAEEAMAKGYTRTKKSYKAYVGQRIGDKVYAGFRPDKVNKSGYFEIYSNLVEAKGFSPLPAWVAIPEHEKLGQDDLILTTFKVATQIHSRSPNCKYLTELYHKNPAWINPLEAAKRGIADGDKIKVKSAIGEIVTEAKVTPAINVGVIAISHHCGHWEYGRYASGKKAPGGRDDDPDLERIWWKGDNGMHPNWLIANSPDPINGQQRWMDTVVQVSRA</sequence>
<dbReference type="InterPro" id="IPR050612">
    <property type="entry name" value="Prok_Mopterin_Oxidored"/>
</dbReference>
<reference evidence="11 12" key="1">
    <citation type="journal article" date="2015" name="Genome Announc.">
        <title>Complete Genome Sequence of Sedimenticola thiotaurini Strain SIP-G1, a Polyphosphate- and Polyhydroxyalkanoate-Accumulating Sulfur-Oxidizing Gammaproteobacterium Isolated from Salt Marsh Sediments.</title>
        <authorList>
            <person name="Flood B.E."/>
            <person name="Jones D.S."/>
            <person name="Bailey J.V."/>
        </authorList>
    </citation>
    <scope>NUCLEOTIDE SEQUENCE [LARGE SCALE GENOMIC DNA]</scope>
    <source>
        <strain evidence="11 12">SIP-G1</strain>
    </source>
</reference>
<dbReference type="InterPro" id="IPR006656">
    <property type="entry name" value="Mopterin_OxRdtase"/>
</dbReference>
<dbReference type="Pfam" id="PF01568">
    <property type="entry name" value="Molydop_binding"/>
    <property type="match status" value="1"/>
</dbReference>
<feature type="domain" description="4Fe-4S Mo/W bis-MGD-type" evidence="10">
    <location>
        <begin position="47"/>
        <end position="103"/>
    </location>
</feature>
<dbReference type="PROSITE" id="PS51669">
    <property type="entry name" value="4FE4S_MOW_BIS_MGD"/>
    <property type="match status" value="1"/>
</dbReference>
<dbReference type="SUPFAM" id="SSF53706">
    <property type="entry name" value="Formate dehydrogenase/DMSO reductase, domains 1-3"/>
    <property type="match status" value="1"/>
</dbReference>
<keyword evidence="3" id="KW-0004">4Fe-4S</keyword>
<dbReference type="Gene3D" id="3.40.50.740">
    <property type="match status" value="1"/>
</dbReference>
<gene>
    <name evidence="11" type="ORF">AAY24_06365</name>
</gene>
<keyword evidence="6" id="KW-0732">Signal</keyword>
<dbReference type="PROSITE" id="PS00932">
    <property type="entry name" value="MOLYBDOPTERIN_PROK_3"/>
    <property type="match status" value="1"/>
</dbReference>
<evidence type="ECO:0000256" key="1">
    <source>
        <dbReference type="ARBA" id="ARBA00001942"/>
    </source>
</evidence>
<dbReference type="Gene3D" id="2.40.40.20">
    <property type="match status" value="1"/>
</dbReference>
<dbReference type="InterPro" id="IPR006655">
    <property type="entry name" value="Mopterin_OxRdtase_prok_CS"/>
</dbReference>
<dbReference type="Proteomes" id="UP000034410">
    <property type="component" value="Chromosome"/>
</dbReference>
<evidence type="ECO:0000259" key="10">
    <source>
        <dbReference type="PROSITE" id="PS51669"/>
    </source>
</evidence>
<accession>A0A0F7JXK4</accession>
<dbReference type="OrthoDB" id="9815647at2"/>
<evidence type="ECO:0000256" key="5">
    <source>
        <dbReference type="ARBA" id="ARBA00022723"/>
    </source>
</evidence>
<dbReference type="PANTHER" id="PTHR43742:SF9">
    <property type="entry name" value="TETRATHIONATE REDUCTASE SUBUNIT A"/>
    <property type="match status" value="1"/>
</dbReference>
<dbReference type="InterPro" id="IPR006963">
    <property type="entry name" value="Mopterin_OxRdtase_4Fe-4S_dom"/>
</dbReference>
<protein>
    <submittedName>
        <fullName evidence="11">Thiosulfide reductase/anaerobic DMSO reductase</fullName>
    </submittedName>
</protein>
<dbReference type="GO" id="GO:0051539">
    <property type="term" value="F:4 iron, 4 sulfur cluster binding"/>
    <property type="evidence" value="ECO:0007669"/>
    <property type="project" value="UniProtKB-KW"/>
</dbReference>
<dbReference type="PANTHER" id="PTHR43742">
    <property type="entry name" value="TRIMETHYLAMINE-N-OXIDE REDUCTASE"/>
    <property type="match status" value="1"/>
</dbReference>
<keyword evidence="7" id="KW-0560">Oxidoreductase</keyword>
<organism evidence="11 12">
    <name type="scientific">Sedimenticola thiotaurini</name>
    <dbReference type="NCBI Taxonomy" id="1543721"/>
    <lineage>
        <taxon>Bacteria</taxon>
        <taxon>Pseudomonadati</taxon>
        <taxon>Pseudomonadota</taxon>
        <taxon>Gammaproteobacteria</taxon>
        <taxon>Chromatiales</taxon>
        <taxon>Sedimenticolaceae</taxon>
        <taxon>Sedimenticola</taxon>
    </lineage>
</organism>
<evidence type="ECO:0000256" key="8">
    <source>
        <dbReference type="ARBA" id="ARBA00023004"/>
    </source>
</evidence>
<dbReference type="RefSeq" id="WP_046858974.1">
    <property type="nucleotide sequence ID" value="NZ_CP011412.1"/>
</dbReference>
<name>A0A0F7JXK4_9GAMM</name>
<evidence type="ECO:0000256" key="6">
    <source>
        <dbReference type="ARBA" id="ARBA00022729"/>
    </source>
</evidence>
<dbReference type="GO" id="GO:0016491">
    <property type="term" value="F:oxidoreductase activity"/>
    <property type="evidence" value="ECO:0007669"/>
    <property type="project" value="UniProtKB-KW"/>
</dbReference>
<dbReference type="Pfam" id="PF04879">
    <property type="entry name" value="Molybdop_Fe4S4"/>
    <property type="match status" value="1"/>
</dbReference>
<keyword evidence="4" id="KW-0500">Molybdenum</keyword>
<dbReference type="SUPFAM" id="SSF50692">
    <property type="entry name" value="ADC-like"/>
    <property type="match status" value="1"/>
</dbReference>
<dbReference type="InterPro" id="IPR006311">
    <property type="entry name" value="TAT_signal"/>
</dbReference>
<proteinExistence type="inferred from homology"/>